<sequence length="210" mass="23108">MDAKNHVFNLCTRTVSHSAYGCWDGDDPLEGCPVNGTHHKASLVRVACAEDPCGVYGADEKIDAKEGVGFVVFTLYEGDAYWIPPGWAHSFKAMPVPPTLQRGKDYHPILPEFLKTVVRVFTYGKDHASAKPSTVAQVMKAGKMQDGGQMNVMLPFDPQAPHWEALEDTFVGAILPKRNSKAFKCMANGVVSEIHLANNGLQMEREDEDM</sequence>
<dbReference type="Proteomes" id="UP001190700">
    <property type="component" value="Unassembled WGS sequence"/>
</dbReference>
<dbReference type="AlphaFoldDB" id="A0AAE0KW45"/>
<name>A0AAE0KW45_9CHLO</name>
<proteinExistence type="predicted"/>
<comment type="caution">
    <text evidence="1">The sequence shown here is derived from an EMBL/GenBank/DDBJ whole genome shotgun (WGS) entry which is preliminary data.</text>
</comment>
<accession>A0AAE0KW45</accession>
<reference evidence="1 2" key="1">
    <citation type="journal article" date="2015" name="Genome Biol. Evol.">
        <title>Comparative Genomics of a Bacterivorous Green Alga Reveals Evolutionary Causalities and Consequences of Phago-Mixotrophic Mode of Nutrition.</title>
        <authorList>
            <person name="Burns J.A."/>
            <person name="Paasch A."/>
            <person name="Narechania A."/>
            <person name="Kim E."/>
        </authorList>
    </citation>
    <scope>NUCLEOTIDE SEQUENCE [LARGE SCALE GENOMIC DNA]</scope>
    <source>
        <strain evidence="1 2">PLY_AMNH</strain>
    </source>
</reference>
<evidence type="ECO:0000313" key="1">
    <source>
        <dbReference type="EMBL" id="KAK3262936.1"/>
    </source>
</evidence>
<evidence type="ECO:0000313" key="2">
    <source>
        <dbReference type="Proteomes" id="UP001190700"/>
    </source>
</evidence>
<gene>
    <name evidence="1" type="ORF">CYMTET_28235</name>
</gene>
<dbReference type="EMBL" id="LGRX02015855">
    <property type="protein sequence ID" value="KAK3262936.1"/>
    <property type="molecule type" value="Genomic_DNA"/>
</dbReference>
<protein>
    <submittedName>
        <fullName evidence="1">Uncharacterized protein</fullName>
    </submittedName>
</protein>
<keyword evidence="2" id="KW-1185">Reference proteome</keyword>
<organism evidence="1 2">
    <name type="scientific">Cymbomonas tetramitiformis</name>
    <dbReference type="NCBI Taxonomy" id="36881"/>
    <lineage>
        <taxon>Eukaryota</taxon>
        <taxon>Viridiplantae</taxon>
        <taxon>Chlorophyta</taxon>
        <taxon>Pyramimonadophyceae</taxon>
        <taxon>Pyramimonadales</taxon>
        <taxon>Pyramimonadaceae</taxon>
        <taxon>Cymbomonas</taxon>
    </lineage>
</organism>